<evidence type="ECO:0000313" key="2">
    <source>
        <dbReference type="EMBL" id="QDU96720.1"/>
    </source>
</evidence>
<dbReference type="AlphaFoldDB" id="A0A518DXZ8"/>
<dbReference type="EMBL" id="CP036433">
    <property type="protein sequence ID" value="QDU96720.1"/>
    <property type="molecule type" value="Genomic_DNA"/>
</dbReference>
<name>A0A518DXZ8_9BACT</name>
<dbReference type="InterPro" id="IPR011989">
    <property type="entry name" value="ARM-like"/>
</dbReference>
<dbReference type="Proteomes" id="UP000317648">
    <property type="component" value="Chromosome"/>
</dbReference>
<dbReference type="Gene3D" id="1.25.10.10">
    <property type="entry name" value="Leucine-rich Repeat Variant"/>
    <property type="match status" value="2"/>
</dbReference>
<dbReference type="KEGG" id="lcre:Pla8534_45410"/>
<dbReference type="InterPro" id="IPR004155">
    <property type="entry name" value="PBS_lyase_HEAT"/>
</dbReference>
<dbReference type="InterPro" id="IPR016024">
    <property type="entry name" value="ARM-type_fold"/>
</dbReference>
<accession>A0A518DXZ8</accession>
<evidence type="ECO:0000313" key="3">
    <source>
        <dbReference type="Proteomes" id="UP000317648"/>
    </source>
</evidence>
<dbReference type="PROSITE" id="PS51257">
    <property type="entry name" value="PROKAR_LIPOPROTEIN"/>
    <property type="match status" value="1"/>
</dbReference>
<protein>
    <submittedName>
        <fullName evidence="2">HEAT repeat protein</fullName>
    </submittedName>
</protein>
<dbReference type="RefSeq" id="WP_145055331.1">
    <property type="nucleotide sequence ID" value="NZ_CP036433.1"/>
</dbReference>
<feature type="compositionally biased region" description="Pro residues" evidence="1">
    <location>
        <begin position="59"/>
        <end position="77"/>
    </location>
</feature>
<sequence>MARKAWWLLLVATIGCGGNTQPEATVPAPTTASSPATTPAETAATSQPGASTDVKTHNPPGPVPPLPAAPQAPPLPPASSVDAQLRESVAGLAVEVDGHWKIDVQQMAELERLGPESIVKVRPLLGDSNDAVRRGAAIYLLEYFNPEDAAIVGAFTAALSDSDSTIRHIALQAHKRLPPEKLAAAAGPLSKLLASGGEEANRGEVARTLSRLGSAGRAALPALQQASVGDSSSRVRLACLYAISKIAAPEVTIAAYRNALKTDTDASVRRVAAGRLGQLPGGAAAAPDLVAVLGNPDDDLAAEAGDSLVAWGAGSTPALIAGLETSSDRQQKLALICLGRIGPQAASAAPAIQKLTQGKDPAIAQLATEALNAIQAAP</sequence>
<dbReference type="Pfam" id="PF13646">
    <property type="entry name" value="HEAT_2"/>
    <property type="match status" value="1"/>
</dbReference>
<reference evidence="2 3" key="1">
    <citation type="submission" date="2019-02" db="EMBL/GenBank/DDBJ databases">
        <title>Deep-cultivation of Planctomycetes and their phenomic and genomic characterization uncovers novel biology.</title>
        <authorList>
            <person name="Wiegand S."/>
            <person name="Jogler M."/>
            <person name="Boedeker C."/>
            <person name="Pinto D."/>
            <person name="Vollmers J."/>
            <person name="Rivas-Marin E."/>
            <person name="Kohn T."/>
            <person name="Peeters S.H."/>
            <person name="Heuer A."/>
            <person name="Rast P."/>
            <person name="Oberbeckmann S."/>
            <person name="Bunk B."/>
            <person name="Jeske O."/>
            <person name="Meyerdierks A."/>
            <person name="Storesund J.E."/>
            <person name="Kallscheuer N."/>
            <person name="Luecker S."/>
            <person name="Lage O.M."/>
            <person name="Pohl T."/>
            <person name="Merkel B.J."/>
            <person name="Hornburger P."/>
            <person name="Mueller R.-W."/>
            <person name="Bruemmer F."/>
            <person name="Labrenz M."/>
            <person name="Spormann A.M."/>
            <person name="Op den Camp H."/>
            <person name="Overmann J."/>
            <person name="Amann R."/>
            <person name="Jetten M.S.M."/>
            <person name="Mascher T."/>
            <person name="Medema M.H."/>
            <person name="Devos D.P."/>
            <person name="Kaster A.-K."/>
            <person name="Ovreas L."/>
            <person name="Rohde M."/>
            <person name="Galperin M.Y."/>
            <person name="Jogler C."/>
        </authorList>
    </citation>
    <scope>NUCLEOTIDE SEQUENCE [LARGE SCALE GENOMIC DNA]</scope>
    <source>
        <strain evidence="2 3">Pla85_3_4</strain>
    </source>
</reference>
<feature type="compositionally biased region" description="Low complexity" evidence="1">
    <location>
        <begin position="20"/>
        <end position="48"/>
    </location>
</feature>
<evidence type="ECO:0000256" key="1">
    <source>
        <dbReference type="SAM" id="MobiDB-lite"/>
    </source>
</evidence>
<feature type="region of interest" description="Disordered" evidence="1">
    <location>
        <begin position="18"/>
        <end position="82"/>
    </location>
</feature>
<gene>
    <name evidence="2" type="ORF">Pla8534_45410</name>
</gene>
<proteinExistence type="predicted"/>
<keyword evidence="3" id="KW-1185">Reference proteome</keyword>
<dbReference type="SMART" id="SM00567">
    <property type="entry name" value="EZ_HEAT"/>
    <property type="match status" value="4"/>
</dbReference>
<dbReference type="SUPFAM" id="SSF48371">
    <property type="entry name" value="ARM repeat"/>
    <property type="match status" value="2"/>
</dbReference>
<organism evidence="2 3">
    <name type="scientific">Lignipirellula cremea</name>
    <dbReference type="NCBI Taxonomy" id="2528010"/>
    <lineage>
        <taxon>Bacteria</taxon>
        <taxon>Pseudomonadati</taxon>
        <taxon>Planctomycetota</taxon>
        <taxon>Planctomycetia</taxon>
        <taxon>Pirellulales</taxon>
        <taxon>Pirellulaceae</taxon>
        <taxon>Lignipirellula</taxon>
    </lineage>
</organism>